<evidence type="ECO:0008006" key="3">
    <source>
        <dbReference type="Google" id="ProtNLM"/>
    </source>
</evidence>
<dbReference type="GO" id="GO:0006260">
    <property type="term" value="P:DNA replication"/>
    <property type="evidence" value="ECO:0007669"/>
    <property type="project" value="InterPro"/>
</dbReference>
<protein>
    <recommendedName>
        <fullName evidence="3">DNA primase</fullName>
    </recommendedName>
</protein>
<dbReference type="Gene3D" id="3.90.580.10">
    <property type="entry name" value="Zinc finger, CHC2-type domain"/>
    <property type="match status" value="1"/>
</dbReference>
<organism evidence="1 2">
    <name type="scientific">Staphylococcus phage 6ec</name>
    <dbReference type="NCBI Taxonomy" id="1500386"/>
    <lineage>
        <taxon>Viruses</taxon>
        <taxon>Duplodnaviria</taxon>
        <taxon>Heunggongvirae</taxon>
        <taxon>Uroviricota</taxon>
        <taxon>Caudoviricetes</taxon>
        <taxon>Sextaecvirus</taxon>
        <taxon>Sextaecvirus sextaec</taxon>
    </lineage>
</organism>
<dbReference type="Gene3D" id="3.40.1360.10">
    <property type="match status" value="1"/>
</dbReference>
<keyword evidence="2" id="KW-1185">Reference proteome</keyword>
<dbReference type="InterPro" id="IPR036977">
    <property type="entry name" value="DNA_primase_Znf_CHC2"/>
</dbReference>
<dbReference type="RefSeq" id="YP_009042603.1">
    <property type="nucleotide sequence ID" value="NC_024355.1"/>
</dbReference>
<reference evidence="1 2" key="1">
    <citation type="journal article" date="2014" name="Genome Announc.">
        <title>Complete Genome Sequence of a Staphylococcus epidermidis Bacteriophage Isolated from the Anterior Nares of Humans.</title>
        <authorList>
            <person name="Aswani V.H."/>
            <person name="Tremblay D.M."/>
            <person name="Moineau S."/>
            <person name="Shukla S.K."/>
        </authorList>
    </citation>
    <scope>NUCLEOTIDE SEQUENCE [LARGE SCALE GENOMIC DNA]</scope>
</reference>
<accession>A0A060AFI7</accession>
<dbReference type="Proteomes" id="UP000026999">
    <property type="component" value="Segment"/>
</dbReference>
<dbReference type="GO" id="GO:0003677">
    <property type="term" value="F:DNA binding"/>
    <property type="evidence" value="ECO:0007669"/>
    <property type="project" value="InterPro"/>
</dbReference>
<dbReference type="SUPFAM" id="SSF57783">
    <property type="entry name" value="Zinc beta-ribbon"/>
    <property type="match status" value="1"/>
</dbReference>
<sequence length="348" mass="40344">MDAQSLKEQLGPNDIITLLTQLGAEPYEQNGQIIARTICHSGHSHKMYYYDDTKMIHCYTNCGSMDIFELIQKIKNVEFSEAFKYIKDYFGYENELTEYNYDDIIDLSFFNKFNKVIHYEPLKTLSDSVLNRYDDKYHISWVKEGIMPSTMKKFDIKMSIENKQIVIPHRNEDGYIVGVRARNLDPFLVDKGLKYTPVKQKNAFLNHPTGATLYGLYENMGNIMSTKKLVLFESEKSVLQLDSFYNGHGIGVCMSGSAFSDRQLNLIKNLPIEEVIIAVDKEFENIGDTLEKYYAEKVEKTIANKLKPYFSVSVVWDKNNLLDLKDSPTDKGKDTWLKLFRDRISLIR</sequence>
<dbReference type="SUPFAM" id="SSF56731">
    <property type="entry name" value="DNA primase core"/>
    <property type="match status" value="1"/>
</dbReference>
<evidence type="ECO:0000313" key="1">
    <source>
        <dbReference type="EMBL" id="AIA64124.1"/>
    </source>
</evidence>
<gene>
    <name evidence="1" type="ORF">PHAGE6E_98</name>
</gene>
<dbReference type="KEGG" id="vg:19685839"/>
<dbReference type="GO" id="GO:0008270">
    <property type="term" value="F:zinc ion binding"/>
    <property type="evidence" value="ECO:0007669"/>
    <property type="project" value="InterPro"/>
</dbReference>
<dbReference type="OrthoDB" id="15951at10239"/>
<dbReference type="EMBL" id="KJ804259">
    <property type="protein sequence ID" value="AIA64124.1"/>
    <property type="molecule type" value="Genomic_DNA"/>
</dbReference>
<proteinExistence type="predicted"/>
<evidence type="ECO:0000313" key="2">
    <source>
        <dbReference type="Proteomes" id="UP000026999"/>
    </source>
</evidence>
<dbReference type="GeneID" id="19685839"/>
<name>A0A060AFI7_9CAUD</name>